<dbReference type="InterPro" id="IPR036412">
    <property type="entry name" value="HAD-like_sf"/>
</dbReference>
<dbReference type="InterPro" id="IPR010394">
    <property type="entry name" value="5-nucleotidase"/>
</dbReference>
<sequence>MAYAIDQKLVIAVASSALFDLTESDRVFRERGLEEYRKYQRENENVPLGPGVAFPLVKRILRLNHKGEDDRPVEVVLLSRNDPDTGLRVFKSIEHHGLDISRAAFVNGGNPFRYMNSFNASLFLSANPEDVRKAVERGLPAGRVFPTKFTDREEDVELRIAFDFDGVVVDDSAEAVFKKDGLEAFQNAERSGAGKPLEKGPLARFFHEIARLQQLEKKRQSRDSAYTPRLRTAIVTARSAPAHERVVTTLRAWEIEVDEVFFLGGIDKSRVLKEFQPHIFFDDQLAHIEGVAGVTPSVHVPFGIGNEPTPELVEEAFREYQERGRDV</sequence>
<dbReference type="EMBL" id="VPFL01000001">
    <property type="protein sequence ID" value="TXF13828.1"/>
    <property type="molecule type" value="Genomic_DNA"/>
</dbReference>
<name>A0A5C7F224_9PROT</name>
<dbReference type="PANTHER" id="PTHR31367">
    <property type="entry name" value="CYTOSOLIC 5'-NUCLEOTIDASE 1 FAMILY MEMBER"/>
    <property type="match status" value="1"/>
</dbReference>
<keyword evidence="2" id="KW-1185">Reference proteome</keyword>
<dbReference type="GO" id="GO:0008253">
    <property type="term" value="F:5'-nucleotidase activity"/>
    <property type="evidence" value="ECO:0007669"/>
    <property type="project" value="InterPro"/>
</dbReference>
<dbReference type="SUPFAM" id="SSF56784">
    <property type="entry name" value="HAD-like"/>
    <property type="match status" value="1"/>
</dbReference>
<dbReference type="OrthoDB" id="9778569at2"/>
<gene>
    <name evidence="1" type="ORF">FR698_01255</name>
</gene>
<dbReference type="GO" id="GO:0000166">
    <property type="term" value="F:nucleotide binding"/>
    <property type="evidence" value="ECO:0007669"/>
    <property type="project" value="InterPro"/>
</dbReference>
<comment type="caution">
    <text evidence="1">The sequence shown here is derived from an EMBL/GenBank/DDBJ whole genome shotgun (WGS) entry which is preliminary data.</text>
</comment>
<dbReference type="GO" id="GO:0000287">
    <property type="term" value="F:magnesium ion binding"/>
    <property type="evidence" value="ECO:0007669"/>
    <property type="project" value="InterPro"/>
</dbReference>
<protein>
    <submittedName>
        <fullName evidence="1">5'-nucleotidase</fullName>
    </submittedName>
</protein>
<dbReference type="GO" id="GO:0005737">
    <property type="term" value="C:cytoplasm"/>
    <property type="evidence" value="ECO:0007669"/>
    <property type="project" value="InterPro"/>
</dbReference>
<proteinExistence type="predicted"/>
<dbReference type="Pfam" id="PF06189">
    <property type="entry name" value="5-nucleotidase"/>
    <property type="match status" value="1"/>
</dbReference>
<dbReference type="PANTHER" id="PTHR31367:SF5">
    <property type="entry name" value="CYTOSOLIC 5'-NUCLEOTIDASE 1A"/>
    <property type="match status" value="1"/>
</dbReference>
<accession>A0A5C7F224</accession>
<dbReference type="AlphaFoldDB" id="A0A5C7F224"/>
<dbReference type="GO" id="GO:0009117">
    <property type="term" value="P:nucleotide metabolic process"/>
    <property type="evidence" value="ECO:0007669"/>
    <property type="project" value="InterPro"/>
</dbReference>
<dbReference type="RefSeq" id="WP_147798414.1">
    <property type="nucleotide sequence ID" value="NZ_VPFL01000001.1"/>
</dbReference>
<evidence type="ECO:0000313" key="1">
    <source>
        <dbReference type="EMBL" id="TXF13828.1"/>
    </source>
</evidence>
<dbReference type="InParanoid" id="A0A5C7F224"/>
<evidence type="ECO:0000313" key="2">
    <source>
        <dbReference type="Proteomes" id="UP000321201"/>
    </source>
</evidence>
<organism evidence="1 2">
    <name type="scientific">Pelomicrobium methylotrophicum</name>
    <dbReference type="NCBI Taxonomy" id="2602750"/>
    <lineage>
        <taxon>Bacteria</taxon>
        <taxon>Pseudomonadati</taxon>
        <taxon>Pseudomonadota</taxon>
        <taxon>Hydrogenophilia</taxon>
        <taxon>Hydrogenophilia incertae sedis</taxon>
        <taxon>Pelomicrobium</taxon>
    </lineage>
</organism>
<dbReference type="Proteomes" id="UP000321201">
    <property type="component" value="Unassembled WGS sequence"/>
</dbReference>
<reference evidence="1 2" key="1">
    <citation type="submission" date="2019-08" db="EMBL/GenBank/DDBJ databases">
        <title>Pelomicrobium methylotrophicum gen. nov., sp. nov. a moderately thermophilic, facultatively anaerobic, lithoautotrophic and methylotrophic bacterium isolated from a terrestrial mud volcano.</title>
        <authorList>
            <person name="Slobodkina G.B."/>
            <person name="Merkel A.Y."/>
            <person name="Slobodkin A.I."/>
        </authorList>
    </citation>
    <scope>NUCLEOTIDE SEQUENCE [LARGE SCALE GENOMIC DNA]</scope>
    <source>
        <strain evidence="1 2">SM250</strain>
    </source>
</reference>